<dbReference type="GO" id="GO:0016831">
    <property type="term" value="F:carboxy-lyase activity"/>
    <property type="evidence" value="ECO:0007669"/>
    <property type="project" value="InterPro"/>
</dbReference>
<sequence>MSKLDIVDFHTHFLPEGWEVYRAPGRPLDPLWARIGTKISDIDALIADSDAAGISRRVIGVALSIVAAPDADPGAVSRKLNDDLAATVARHPDRLFALATVDTFGGEAAAVEARRAIVDLNLSGLFLDSARGDRLIDAPEARPILRVAAELGVPVFLHPINPEPLSTQLSGLGRLGTRLSRGTINAAAAISLVTSGVFDELPELRVVITTLGISALALTGPFGELPSIFAEAPAGKRRHLYIDIMPSEARFIRFVTSLLGADHVLTGSDWPILGHDPTQDGLAAAFAAAGLSEHEAELIASRNALELLNGRHRSRDKLIA</sequence>
<evidence type="ECO:0000313" key="4">
    <source>
        <dbReference type="Proteomes" id="UP000068164"/>
    </source>
</evidence>
<keyword evidence="4" id="KW-1185">Reference proteome</keyword>
<protein>
    <submittedName>
        <fullName evidence="3">Amidohydrolase 2</fullName>
    </submittedName>
</protein>
<dbReference type="PANTHER" id="PTHR21240">
    <property type="entry name" value="2-AMINO-3-CARBOXYLMUCONATE-6-SEMIALDEHYDE DECARBOXYLASE"/>
    <property type="match status" value="1"/>
</dbReference>
<gene>
    <name evidence="3" type="ORF">AS026_05625</name>
</gene>
<dbReference type="GO" id="GO:0005829">
    <property type="term" value="C:cytosol"/>
    <property type="evidence" value="ECO:0007669"/>
    <property type="project" value="TreeGrafter"/>
</dbReference>
<proteinExistence type="predicted"/>
<dbReference type="EMBL" id="LNCD01000077">
    <property type="protein sequence ID" value="KWV51945.1"/>
    <property type="molecule type" value="Genomic_DNA"/>
</dbReference>
<dbReference type="InterPro" id="IPR006680">
    <property type="entry name" value="Amidohydro-rel"/>
</dbReference>
<organism evidence="3 4">
    <name type="scientific">Rhizobium altiplani</name>
    <dbReference type="NCBI Taxonomy" id="1864509"/>
    <lineage>
        <taxon>Bacteria</taxon>
        <taxon>Pseudomonadati</taxon>
        <taxon>Pseudomonadota</taxon>
        <taxon>Alphaproteobacteria</taxon>
        <taxon>Hyphomicrobiales</taxon>
        <taxon>Rhizobiaceae</taxon>
        <taxon>Rhizobium/Agrobacterium group</taxon>
        <taxon>Rhizobium</taxon>
    </lineage>
</organism>
<dbReference type="RefSeq" id="WP_062370637.1">
    <property type="nucleotide sequence ID" value="NZ_LNCD01000077.1"/>
</dbReference>
<evidence type="ECO:0000256" key="1">
    <source>
        <dbReference type="ARBA" id="ARBA00023239"/>
    </source>
</evidence>
<dbReference type="InterPro" id="IPR032465">
    <property type="entry name" value="ACMSD"/>
</dbReference>
<dbReference type="PANTHER" id="PTHR21240:SF30">
    <property type="entry name" value="AMIDOHYDROLASE-RELATED DOMAIN-CONTAINING PROTEIN-RELATED"/>
    <property type="match status" value="1"/>
</dbReference>
<keyword evidence="1" id="KW-0456">Lyase</keyword>
<dbReference type="GO" id="GO:0019748">
    <property type="term" value="P:secondary metabolic process"/>
    <property type="evidence" value="ECO:0007669"/>
    <property type="project" value="TreeGrafter"/>
</dbReference>
<dbReference type="SUPFAM" id="SSF51556">
    <property type="entry name" value="Metallo-dependent hydrolases"/>
    <property type="match status" value="1"/>
</dbReference>
<dbReference type="Pfam" id="PF04909">
    <property type="entry name" value="Amidohydro_2"/>
    <property type="match status" value="1"/>
</dbReference>
<accession>A0A109JN64</accession>
<dbReference type="OrthoDB" id="9799024at2"/>
<dbReference type="Gene3D" id="3.20.20.140">
    <property type="entry name" value="Metal-dependent hydrolases"/>
    <property type="match status" value="1"/>
</dbReference>
<dbReference type="GO" id="GO:0016787">
    <property type="term" value="F:hydrolase activity"/>
    <property type="evidence" value="ECO:0007669"/>
    <property type="project" value="InterPro"/>
</dbReference>
<dbReference type="InterPro" id="IPR032466">
    <property type="entry name" value="Metal_Hydrolase"/>
</dbReference>
<comment type="caution">
    <text evidence="3">The sequence shown here is derived from an EMBL/GenBank/DDBJ whole genome shotgun (WGS) entry which is preliminary data.</text>
</comment>
<evidence type="ECO:0000313" key="3">
    <source>
        <dbReference type="EMBL" id="KWV51945.1"/>
    </source>
</evidence>
<name>A0A109JN64_9HYPH</name>
<dbReference type="Proteomes" id="UP000068164">
    <property type="component" value="Unassembled WGS sequence"/>
</dbReference>
<dbReference type="AlphaFoldDB" id="A0A109JN64"/>
<reference evidence="3 4" key="1">
    <citation type="submission" date="2015-11" db="EMBL/GenBank/DDBJ databases">
        <title>Draft Genome Sequence of the Strain BR 10423 (Rhizobium sp.) isolated from nodules of Mimosa pudica.</title>
        <authorList>
            <person name="Barauna A.C."/>
            <person name="Zilli J.E."/>
            <person name="Simoes-Araujo J.L."/>
            <person name="Reis V.M."/>
            <person name="James E.K."/>
            <person name="Reis F.B.Jr."/>
            <person name="Rouws L.F."/>
            <person name="Passos S.R."/>
            <person name="Gois S.R."/>
        </authorList>
    </citation>
    <scope>NUCLEOTIDE SEQUENCE [LARGE SCALE GENOMIC DNA]</scope>
    <source>
        <strain evidence="3 4">BR10423</strain>
    </source>
</reference>
<feature type="domain" description="Amidohydrolase-related" evidence="2">
    <location>
        <begin position="7"/>
        <end position="309"/>
    </location>
</feature>
<evidence type="ECO:0000259" key="2">
    <source>
        <dbReference type="Pfam" id="PF04909"/>
    </source>
</evidence>